<proteinExistence type="predicted"/>
<dbReference type="RefSeq" id="WP_093198967.1">
    <property type="nucleotide sequence ID" value="NZ_FNGS01000002.1"/>
</dbReference>
<accession>A0A1G9KXC8</accession>
<dbReference type="Pfam" id="PF07484">
    <property type="entry name" value="Collar"/>
    <property type="match status" value="1"/>
</dbReference>
<name>A0A1G9KXC8_9BACT</name>
<dbReference type="InterPro" id="IPR037053">
    <property type="entry name" value="Phage_tail_collar_dom_sf"/>
</dbReference>
<organism evidence="2 3">
    <name type="scientific">Siphonobacter aquaeclarae</name>
    <dbReference type="NCBI Taxonomy" id="563176"/>
    <lineage>
        <taxon>Bacteria</taxon>
        <taxon>Pseudomonadati</taxon>
        <taxon>Bacteroidota</taxon>
        <taxon>Cytophagia</taxon>
        <taxon>Cytophagales</taxon>
        <taxon>Cytophagaceae</taxon>
        <taxon>Siphonobacter</taxon>
    </lineage>
</organism>
<reference evidence="2 3" key="1">
    <citation type="submission" date="2016-10" db="EMBL/GenBank/DDBJ databases">
        <authorList>
            <person name="de Groot N.N."/>
        </authorList>
    </citation>
    <scope>NUCLEOTIDE SEQUENCE [LARGE SCALE GENOMIC DNA]</scope>
    <source>
        <strain evidence="2 3">DSM 21668</strain>
    </source>
</reference>
<dbReference type="Gene3D" id="3.90.1340.10">
    <property type="entry name" value="Phage tail collar domain"/>
    <property type="match status" value="1"/>
</dbReference>
<sequence length="186" mass="19333">MYGYVGEIKMFAGNFAPQNTALCNGQVLPISQNTALFSILGTFYGGNGVSTFQLPNLMGRVPMAQGTGPGLTPRTIGESAGSETVTLLLTEIPAHTHNGTVVFSNPQLRCYNGAPTSKTAEGNLPANSAKGELYNGAATSSMVTTINVNQGFTSGPSGGGQPHNNMQPYLAITFVICMQGVFPPRG</sequence>
<evidence type="ECO:0000313" key="3">
    <source>
        <dbReference type="Proteomes" id="UP000198901"/>
    </source>
</evidence>
<protein>
    <submittedName>
        <fullName evidence="2">Microcystin-dependent protein</fullName>
    </submittedName>
</protein>
<evidence type="ECO:0000313" key="2">
    <source>
        <dbReference type="EMBL" id="SDL54279.1"/>
    </source>
</evidence>
<keyword evidence="3" id="KW-1185">Reference proteome</keyword>
<dbReference type="SUPFAM" id="SSF88874">
    <property type="entry name" value="Receptor-binding domain of short tail fibre protein gp12"/>
    <property type="match status" value="1"/>
</dbReference>
<dbReference type="Proteomes" id="UP000198901">
    <property type="component" value="Unassembled WGS sequence"/>
</dbReference>
<dbReference type="AlphaFoldDB" id="A0A1G9KXC8"/>
<dbReference type="EMBL" id="FNGS01000002">
    <property type="protein sequence ID" value="SDL54279.1"/>
    <property type="molecule type" value="Genomic_DNA"/>
</dbReference>
<feature type="domain" description="Phage tail collar" evidence="1">
    <location>
        <begin position="6"/>
        <end position="62"/>
    </location>
</feature>
<evidence type="ECO:0000259" key="1">
    <source>
        <dbReference type="Pfam" id="PF07484"/>
    </source>
</evidence>
<gene>
    <name evidence="2" type="ORF">SAMN04488090_1167</name>
</gene>
<dbReference type="STRING" id="563176.SAMN04488090_1167"/>
<dbReference type="OrthoDB" id="9810174at2"/>
<dbReference type="InterPro" id="IPR011083">
    <property type="entry name" value="Phage_tail_collar_dom"/>
</dbReference>